<name>A0AAP0AVE8_9ASPA</name>
<comment type="caution">
    <text evidence="1">The sequence shown here is derived from an EMBL/GenBank/DDBJ whole genome shotgun (WGS) entry which is preliminary data.</text>
</comment>
<accession>A0AAP0AVE8</accession>
<dbReference type="Proteomes" id="UP001418222">
    <property type="component" value="Unassembled WGS sequence"/>
</dbReference>
<sequence>MSSKIKVRFLVDKKKKRVVFAEAGSDFVDVLFSFLTLPLGNIVRLLGKQTYLGSLDNLYESVEQLDAKHLQTEACKDMLLNPRSAAAIQCEDLKIKGIHELNPRRFYTCSQEDCLIQSTCYYTYSLKCLCSRCGKLMDKAWEWHKETLGKRGVFVNETTEFLITDDLRVIRTSLLKGFSLLKQMQIKDSSMLQERFIDFGKKEILNILRRSLVSKKVLTDVCFPDACMQGSAGFFLPIKDETFDNEAGKEISLKLVLNKENNNLLYAEVGEDFINLLFSFLTYPLGSVLRLVSDNLSLVHCIRNLYSSMNSMGLDCFKSEICKNMLVAPKFSTFHGYKDLMLDVEEITSKEALISGSCAKCFVDNGYKLCTKAPCKHGRYEHKHLELNPKSAKGMTNNDGAFVAGSGRFMITDNIHISQLSAISAIVNGQNLPICDVIEKEILVNKYKARSLLSAILASRTVLTDIFAPKPTSPK</sequence>
<dbReference type="InterPro" id="IPR007750">
    <property type="entry name" value="DUF674"/>
</dbReference>
<dbReference type="Pfam" id="PF05056">
    <property type="entry name" value="DUF674"/>
    <property type="match status" value="2"/>
</dbReference>
<proteinExistence type="predicted"/>
<protein>
    <submittedName>
        <fullName evidence="1">Uncharacterized protein</fullName>
    </submittedName>
</protein>
<dbReference type="AlphaFoldDB" id="A0AAP0AVE8"/>
<keyword evidence="2" id="KW-1185">Reference proteome</keyword>
<dbReference type="EMBL" id="JBBWWQ010000020">
    <property type="protein sequence ID" value="KAK8916496.1"/>
    <property type="molecule type" value="Genomic_DNA"/>
</dbReference>
<gene>
    <name evidence="1" type="ORF">KSP39_PZI022660</name>
</gene>
<dbReference type="PANTHER" id="PTHR33103:SF27">
    <property type="entry name" value="OS04G0594700 PROTEIN"/>
    <property type="match status" value="1"/>
</dbReference>
<evidence type="ECO:0000313" key="1">
    <source>
        <dbReference type="EMBL" id="KAK8916496.1"/>
    </source>
</evidence>
<organism evidence="1 2">
    <name type="scientific">Platanthera zijinensis</name>
    <dbReference type="NCBI Taxonomy" id="2320716"/>
    <lineage>
        <taxon>Eukaryota</taxon>
        <taxon>Viridiplantae</taxon>
        <taxon>Streptophyta</taxon>
        <taxon>Embryophyta</taxon>
        <taxon>Tracheophyta</taxon>
        <taxon>Spermatophyta</taxon>
        <taxon>Magnoliopsida</taxon>
        <taxon>Liliopsida</taxon>
        <taxon>Asparagales</taxon>
        <taxon>Orchidaceae</taxon>
        <taxon>Orchidoideae</taxon>
        <taxon>Orchideae</taxon>
        <taxon>Orchidinae</taxon>
        <taxon>Platanthera</taxon>
    </lineage>
</organism>
<dbReference type="PANTHER" id="PTHR33103">
    <property type="entry name" value="OS01G0153900 PROTEIN"/>
    <property type="match status" value="1"/>
</dbReference>
<evidence type="ECO:0000313" key="2">
    <source>
        <dbReference type="Proteomes" id="UP001418222"/>
    </source>
</evidence>
<reference evidence="1 2" key="1">
    <citation type="journal article" date="2022" name="Nat. Plants">
        <title>Genomes of leafy and leafless Platanthera orchids illuminate the evolution of mycoheterotrophy.</title>
        <authorList>
            <person name="Li M.H."/>
            <person name="Liu K.W."/>
            <person name="Li Z."/>
            <person name="Lu H.C."/>
            <person name="Ye Q.L."/>
            <person name="Zhang D."/>
            <person name="Wang J.Y."/>
            <person name="Li Y.F."/>
            <person name="Zhong Z.M."/>
            <person name="Liu X."/>
            <person name="Yu X."/>
            <person name="Liu D.K."/>
            <person name="Tu X.D."/>
            <person name="Liu B."/>
            <person name="Hao Y."/>
            <person name="Liao X.Y."/>
            <person name="Jiang Y.T."/>
            <person name="Sun W.H."/>
            <person name="Chen J."/>
            <person name="Chen Y.Q."/>
            <person name="Ai Y."/>
            <person name="Zhai J.W."/>
            <person name="Wu S.S."/>
            <person name="Zhou Z."/>
            <person name="Hsiao Y.Y."/>
            <person name="Wu W.L."/>
            <person name="Chen Y.Y."/>
            <person name="Lin Y.F."/>
            <person name="Hsu J.L."/>
            <person name="Li C.Y."/>
            <person name="Wang Z.W."/>
            <person name="Zhao X."/>
            <person name="Zhong W.Y."/>
            <person name="Ma X.K."/>
            <person name="Ma L."/>
            <person name="Huang J."/>
            <person name="Chen G.Z."/>
            <person name="Huang M.Z."/>
            <person name="Huang L."/>
            <person name="Peng D.H."/>
            <person name="Luo Y.B."/>
            <person name="Zou S.Q."/>
            <person name="Chen S.P."/>
            <person name="Lan S."/>
            <person name="Tsai W.C."/>
            <person name="Van de Peer Y."/>
            <person name="Liu Z.J."/>
        </authorList>
    </citation>
    <scope>NUCLEOTIDE SEQUENCE [LARGE SCALE GENOMIC DNA]</scope>
    <source>
        <strain evidence="1">Lor287</strain>
    </source>
</reference>